<organism evidence="1 2">
    <name type="scientific">Cricetulus griseus</name>
    <name type="common">Chinese hamster</name>
    <name type="synonym">Cricetulus barabensis griseus</name>
    <dbReference type="NCBI Taxonomy" id="10029"/>
    <lineage>
        <taxon>Eukaryota</taxon>
        <taxon>Metazoa</taxon>
        <taxon>Chordata</taxon>
        <taxon>Craniata</taxon>
        <taxon>Vertebrata</taxon>
        <taxon>Euteleostomi</taxon>
        <taxon>Mammalia</taxon>
        <taxon>Eutheria</taxon>
        <taxon>Euarchontoglires</taxon>
        <taxon>Glires</taxon>
        <taxon>Rodentia</taxon>
        <taxon>Myomorpha</taxon>
        <taxon>Muroidea</taxon>
        <taxon>Cricetidae</taxon>
        <taxon>Cricetinae</taxon>
        <taxon>Cricetulus</taxon>
    </lineage>
</organism>
<evidence type="ECO:0000313" key="2">
    <source>
        <dbReference type="Proteomes" id="UP000001075"/>
    </source>
</evidence>
<dbReference type="InParanoid" id="G3HXB9"/>
<proteinExistence type="predicted"/>
<accession>G3HXB9</accession>
<protein>
    <submittedName>
        <fullName evidence="1">Uncharacterized protein</fullName>
    </submittedName>
</protein>
<dbReference type="EMBL" id="JH000865">
    <property type="protein sequence ID" value="EGW02713.1"/>
    <property type="molecule type" value="Genomic_DNA"/>
</dbReference>
<evidence type="ECO:0000313" key="1">
    <source>
        <dbReference type="EMBL" id="EGW02713.1"/>
    </source>
</evidence>
<name>G3HXB9_CRIGR</name>
<sequence length="102" mass="11529">MARALESVWTLLGNEMERQCCDFCKSMYDIRKKAARPLHGPTERSGASGGCRPQGRCVRASYLLRSPRARCQPALRREAKRWWPDTSDDCTQGCVALQPQVT</sequence>
<dbReference type="AlphaFoldDB" id="G3HXB9"/>
<reference evidence="2" key="1">
    <citation type="journal article" date="2011" name="Nat. Biotechnol.">
        <title>The genomic sequence of the Chinese hamster ovary (CHO)-K1 cell line.</title>
        <authorList>
            <person name="Xu X."/>
            <person name="Nagarajan H."/>
            <person name="Lewis N.E."/>
            <person name="Pan S."/>
            <person name="Cai Z."/>
            <person name="Liu X."/>
            <person name="Chen W."/>
            <person name="Xie M."/>
            <person name="Wang W."/>
            <person name="Hammond S."/>
            <person name="Andersen M.R."/>
            <person name="Neff N."/>
            <person name="Passarelli B."/>
            <person name="Koh W."/>
            <person name="Fan H.C."/>
            <person name="Wang J."/>
            <person name="Gui Y."/>
            <person name="Lee K.H."/>
            <person name="Betenbaugh M.J."/>
            <person name="Quake S.R."/>
            <person name="Famili I."/>
            <person name="Palsson B.O."/>
            <person name="Wang J."/>
        </authorList>
    </citation>
    <scope>NUCLEOTIDE SEQUENCE [LARGE SCALE GENOMIC DNA]</scope>
    <source>
        <strain evidence="2">CHO K1 cell line</strain>
    </source>
</reference>
<gene>
    <name evidence="1" type="ORF">I79_015638</name>
</gene>
<dbReference type="Proteomes" id="UP000001075">
    <property type="component" value="Unassembled WGS sequence"/>
</dbReference>